<gene>
    <name evidence="2" type="ORF">FNV44_01340</name>
</gene>
<keyword evidence="1" id="KW-1133">Transmembrane helix</keyword>
<sequence length="160" mass="18893">MTDITDMYLYIIIGAAAILLIYGAYYGVSKYLEKQSLNIQEIKSILETHGTLHEEGLYLSYDYQGLTYSVIMIKVQKYAKFQFNSRTIWEKKIGQKKFYTDQTIFSKMPNRKIVIIYPNEGPFTYHYDESDVRFTKPNERIWDMHVIPFNELDTVLKEGL</sequence>
<evidence type="ECO:0000313" key="3">
    <source>
        <dbReference type="Proteomes" id="UP000315938"/>
    </source>
</evidence>
<feature type="transmembrane region" description="Helical" evidence="1">
    <location>
        <begin position="7"/>
        <end position="28"/>
    </location>
</feature>
<organism evidence="2 3">
    <name type="scientific">Acholeplasma laidlawii</name>
    <dbReference type="NCBI Taxonomy" id="2148"/>
    <lineage>
        <taxon>Bacteria</taxon>
        <taxon>Bacillati</taxon>
        <taxon>Mycoplasmatota</taxon>
        <taxon>Mollicutes</taxon>
        <taxon>Acholeplasmatales</taxon>
        <taxon>Acholeplasmataceae</taxon>
        <taxon>Acholeplasma</taxon>
    </lineage>
</organism>
<evidence type="ECO:0000313" key="2">
    <source>
        <dbReference type="EMBL" id="TRX99712.1"/>
    </source>
</evidence>
<comment type="caution">
    <text evidence="2">The sequence shown here is derived from an EMBL/GenBank/DDBJ whole genome shotgun (WGS) entry which is preliminary data.</text>
</comment>
<keyword evidence="1" id="KW-0812">Transmembrane</keyword>
<dbReference type="RefSeq" id="WP_012242799.1">
    <property type="nucleotide sequence ID" value="NZ_JACAOE010000001.1"/>
</dbReference>
<dbReference type="Proteomes" id="UP000315938">
    <property type="component" value="Unassembled WGS sequence"/>
</dbReference>
<keyword evidence="1" id="KW-0472">Membrane</keyword>
<accession>A0A553IHM7</accession>
<reference evidence="2 3" key="1">
    <citation type="submission" date="2019-07" db="EMBL/GenBank/DDBJ databases">
        <title>Genome sequence of Acholeplasma laidlawii strain with increased resistance to erythromycin.</title>
        <authorList>
            <person name="Medvedeva E.S."/>
            <person name="Baranova N.B."/>
            <person name="Siniagina M.N."/>
            <person name="Mouzykantov A."/>
            <person name="Chernova O.A."/>
            <person name="Chernov V.M."/>
        </authorList>
    </citation>
    <scope>NUCLEOTIDE SEQUENCE [LARGE SCALE GENOMIC DNA]</scope>
    <source>
        <strain evidence="2 3">PG8REry</strain>
    </source>
</reference>
<protein>
    <submittedName>
        <fullName evidence="2">Uncharacterized protein</fullName>
    </submittedName>
</protein>
<proteinExistence type="predicted"/>
<dbReference type="GeneID" id="41339009"/>
<name>A0A553IHM7_ACHLA</name>
<dbReference type="EMBL" id="VKID01000001">
    <property type="protein sequence ID" value="TRX99712.1"/>
    <property type="molecule type" value="Genomic_DNA"/>
</dbReference>
<evidence type="ECO:0000256" key="1">
    <source>
        <dbReference type="SAM" id="Phobius"/>
    </source>
</evidence>
<dbReference type="AlphaFoldDB" id="A0A553IHM7"/>